<dbReference type="RefSeq" id="WP_126044303.1">
    <property type="nucleotide sequence ID" value="NZ_RXFM01000008.1"/>
</dbReference>
<keyword evidence="7" id="KW-1185">Reference proteome</keyword>
<evidence type="ECO:0000256" key="1">
    <source>
        <dbReference type="ARBA" id="ARBA00004141"/>
    </source>
</evidence>
<keyword evidence="2 5" id="KW-0812">Transmembrane</keyword>
<sequence>MENQRGLFIDFVILSIALGANIIALFYQFYFNELPCPLCLLQRVGLFFIAFGALMNLRLGKQFKYDFIIIISSLYSLTVAMRQVFLHIIPGDSGYGSKFLSLHFYTWNDIISFLFIILISISPMFKNINLESLLSKMLLSIKKITNLFFVLFLTLLVFNIILVYLECGFNQCPDNPVNYKY</sequence>
<dbReference type="GO" id="GO:0015035">
    <property type="term" value="F:protein-disulfide reductase activity"/>
    <property type="evidence" value="ECO:0007669"/>
    <property type="project" value="InterPro"/>
</dbReference>
<feature type="transmembrane region" description="Helical" evidence="5">
    <location>
        <begin position="40"/>
        <end position="60"/>
    </location>
</feature>
<dbReference type="InterPro" id="IPR023380">
    <property type="entry name" value="DsbB-like_sf"/>
</dbReference>
<proteinExistence type="predicted"/>
<dbReference type="OrthoDB" id="3711263at2"/>
<feature type="transmembrane region" description="Helical" evidence="5">
    <location>
        <begin position="146"/>
        <end position="165"/>
    </location>
</feature>
<feature type="transmembrane region" description="Helical" evidence="5">
    <location>
        <begin position="67"/>
        <end position="85"/>
    </location>
</feature>
<protein>
    <submittedName>
        <fullName evidence="6">Disulfide bond formation protein B</fullName>
    </submittedName>
</protein>
<dbReference type="GO" id="GO:0006457">
    <property type="term" value="P:protein folding"/>
    <property type="evidence" value="ECO:0007669"/>
    <property type="project" value="InterPro"/>
</dbReference>
<comment type="subcellular location">
    <subcellularLocation>
        <location evidence="1">Membrane</location>
        <topology evidence="1">Multi-pass membrane protein</topology>
    </subcellularLocation>
</comment>
<name>A0A429XTN8_9RICK</name>
<feature type="transmembrane region" description="Helical" evidence="5">
    <location>
        <begin position="7"/>
        <end position="28"/>
    </location>
</feature>
<evidence type="ECO:0000256" key="2">
    <source>
        <dbReference type="ARBA" id="ARBA00022692"/>
    </source>
</evidence>
<evidence type="ECO:0000313" key="6">
    <source>
        <dbReference type="EMBL" id="RST71213.1"/>
    </source>
</evidence>
<dbReference type="GO" id="GO:0016020">
    <property type="term" value="C:membrane"/>
    <property type="evidence" value="ECO:0007669"/>
    <property type="project" value="UniProtKB-SubCell"/>
</dbReference>
<keyword evidence="3 5" id="KW-1133">Transmembrane helix</keyword>
<evidence type="ECO:0000256" key="3">
    <source>
        <dbReference type="ARBA" id="ARBA00022989"/>
    </source>
</evidence>
<reference evidence="7" key="1">
    <citation type="submission" date="2018-11" db="EMBL/GenBank/DDBJ databases">
        <title>Phylogenetic, genomic, and biogeographic characterization of a novel and ubiquitous marine invertebrate-associated Rickettsiales parasite, Candidatus Marinoinvertebrata rohwerii, gen. nov., sp. nov.</title>
        <authorList>
            <person name="Klinges J.G."/>
            <person name="Rosales S.M."/>
            <person name="Mcminds R."/>
            <person name="Shaver E.C."/>
            <person name="Shantz A."/>
            <person name="Peters E.C."/>
            <person name="Burkepile D.E."/>
            <person name="Silliman B.R."/>
            <person name="Vega Thurber R.L."/>
        </authorList>
    </citation>
    <scope>NUCLEOTIDE SEQUENCE [LARGE SCALE GENOMIC DNA]</scope>
    <source>
        <strain evidence="7">a_cerv_44</strain>
    </source>
</reference>
<keyword evidence="4 5" id="KW-0472">Membrane</keyword>
<evidence type="ECO:0000256" key="5">
    <source>
        <dbReference type="SAM" id="Phobius"/>
    </source>
</evidence>
<dbReference type="EMBL" id="RXFM01000008">
    <property type="protein sequence ID" value="RST71213.1"/>
    <property type="molecule type" value="Genomic_DNA"/>
</dbReference>
<dbReference type="InterPro" id="IPR003752">
    <property type="entry name" value="DiS_bond_form_DsbB/BdbC"/>
</dbReference>
<dbReference type="Proteomes" id="UP000279470">
    <property type="component" value="Unassembled WGS sequence"/>
</dbReference>
<organism evidence="6 7">
    <name type="scientific">Candidatus Aquarickettsia rohweri</name>
    <dbReference type="NCBI Taxonomy" id="2602574"/>
    <lineage>
        <taxon>Bacteria</taxon>
        <taxon>Pseudomonadati</taxon>
        <taxon>Pseudomonadota</taxon>
        <taxon>Alphaproteobacteria</taxon>
        <taxon>Rickettsiales</taxon>
        <taxon>Candidatus Midichloriaceae</taxon>
        <taxon>Candidatus Aquarickettsia</taxon>
    </lineage>
</organism>
<feature type="transmembrane region" description="Helical" evidence="5">
    <location>
        <begin position="105"/>
        <end position="125"/>
    </location>
</feature>
<dbReference type="SUPFAM" id="SSF158442">
    <property type="entry name" value="DsbB-like"/>
    <property type="match status" value="1"/>
</dbReference>
<dbReference type="Gene3D" id="1.20.1550.10">
    <property type="entry name" value="DsbB-like"/>
    <property type="match status" value="1"/>
</dbReference>
<evidence type="ECO:0000313" key="7">
    <source>
        <dbReference type="Proteomes" id="UP000279470"/>
    </source>
</evidence>
<dbReference type="AlphaFoldDB" id="A0A429XTN8"/>
<gene>
    <name evidence="6" type="ORF">EIC27_01015</name>
</gene>
<comment type="caution">
    <text evidence="6">The sequence shown here is derived from an EMBL/GenBank/DDBJ whole genome shotgun (WGS) entry which is preliminary data.</text>
</comment>
<dbReference type="Pfam" id="PF02600">
    <property type="entry name" value="DsbB"/>
    <property type="match status" value="1"/>
</dbReference>
<evidence type="ECO:0000256" key="4">
    <source>
        <dbReference type="ARBA" id="ARBA00023136"/>
    </source>
</evidence>
<accession>A0A429XTN8</accession>